<dbReference type="Pfam" id="PF05670">
    <property type="entry name" value="NFACT-R_1"/>
    <property type="match status" value="1"/>
</dbReference>
<sequence>MQATNSPAVVYMGYEELIKYAWSQDLSSAHVYLRMPDEMTWDAIPESLLTDLAQLVKANSIEGNKKDNLTIIYTPAANLIHIAKRENAIVNRLNKTKVEKEVDHEQERVDRLKKESTAHLEVAHQREAEKAA</sequence>
<proteinExistence type="inferred from homology"/>
<evidence type="ECO:0000256" key="1">
    <source>
        <dbReference type="ARBA" id="ARBA00008998"/>
    </source>
</evidence>
<dbReference type="Proteomes" id="UP000297245">
    <property type="component" value="Unassembled WGS sequence"/>
</dbReference>
<evidence type="ECO:0000259" key="3">
    <source>
        <dbReference type="Pfam" id="PF05670"/>
    </source>
</evidence>
<dbReference type="PANTHER" id="PTHR13049">
    <property type="entry name" value="DUF814-RELATED"/>
    <property type="match status" value="1"/>
</dbReference>
<evidence type="ECO:0000256" key="2">
    <source>
        <dbReference type="SAM" id="MobiDB-lite"/>
    </source>
</evidence>
<keyword evidence="5" id="KW-1185">Reference proteome</keyword>
<feature type="domain" description="NFACT RNA-binding" evidence="3">
    <location>
        <begin position="15"/>
        <end position="83"/>
    </location>
</feature>
<organism evidence="4 5">
    <name type="scientific">Dendrothele bispora (strain CBS 962.96)</name>
    <dbReference type="NCBI Taxonomy" id="1314807"/>
    <lineage>
        <taxon>Eukaryota</taxon>
        <taxon>Fungi</taxon>
        <taxon>Dikarya</taxon>
        <taxon>Basidiomycota</taxon>
        <taxon>Agaricomycotina</taxon>
        <taxon>Agaricomycetes</taxon>
        <taxon>Agaricomycetidae</taxon>
        <taxon>Agaricales</taxon>
        <taxon>Agaricales incertae sedis</taxon>
        <taxon>Dendrothele</taxon>
    </lineage>
</organism>
<evidence type="ECO:0000313" key="4">
    <source>
        <dbReference type="EMBL" id="THU87105.1"/>
    </source>
</evidence>
<name>A0A4V6T562_DENBC</name>
<dbReference type="OrthoDB" id="200398at2759"/>
<feature type="region of interest" description="Disordered" evidence="2">
    <location>
        <begin position="101"/>
        <end position="132"/>
    </location>
</feature>
<reference evidence="4 5" key="1">
    <citation type="journal article" date="2019" name="Nat. Ecol. Evol.">
        <title>Megaphylogeny resolves global patterns of mushroom evolution.</title>
        <authorList>
            <person name="Varga T."/>
            <person name="Krizsan K."/>
            <person name="Foldi C."/>
            <person name="Dima B."/>
            <person name="Sanchez-Garcia M."/>
            <person name="Sanchez-Ramirez S."/>
            <person name="Szollosi G.J."/>
            <person name="Szarkandi J.G."/>
            <person name="Papp V."/>
            <person name="Albert L."/>
            <person name="Andreopoulos W."/>
            <person name="Angelini C."/>
            <person name="Antonin V."/>
            <person name="Barry K.W."/>
            <person name="Bougher N.L."/>
            <person name="Buchanan P."/>
            <person name="Buyck B."/>
            <person name="Bense V."/>
            <person name="Catcheside P."/>
            <person name="Chovatia M."/>
            <person name="Cooper J."/>
            <person name="Damon W."/>
            <person name="Desjardin D."/>
            <person name="Finy P."/>
            <person name="Geml J."/>
            <person name="Haridas S."/>
            <person name="Hughes K."/>
            <person name="Justo A."/>
            <person name="Karasinski D."/>
            <person name="Kautmanova I."/>
            <person name="Kiss B."/>
            <person name="Kocsube S."/>
            <person name="Kotiranta H."/>
            <person name="LaButti K.M."/>
            <person name="Lechner B.E."/>
            <person name="Liimatainen K."/>
            <person name="Lipzen A."/>
            <person name="Lukacs Z."/>
            <person name="Mihaltcheva S."/>
            <person name="Morgado L.N."/>
            <person name="Niskanen T."/>
            <person name="Noordeloos M.E."/>
            <person name="Ohm R.A."/>
            <person name="Ortiz-Santana B."/>
            <person name="Ovrebo C."/>
            <person name="Racz N."/>
            <person name="Riley R."/>
            <person name="Savchenko A."/>
            <person name="Shiryaev A."/>
            <person name="Soop K."/>
            <person name="Spirin V."/>
            <person name="Szebenyi C."/>
            <person name="Tomsovsky M."/>
            <person name="Tulloss R.E."/>
            <person name="Uehling J."/>
            <person name="Grigoriev I.V."/>
            <person name="Vagvolgyi C."/>
            <person name="Papp T."/>
            <person name="Martin F.M."/>
            <person name="Miettinen O."/>
            <person name="Hibbett D.S."/>
            <person name="Nagy L.G."/>
        </authorList>
    </citation>
    <scope>NUCLEOTIDE SEQUENCE [LARGE SCALE GENOMIC DNA]</scope>
    <source>
        <strain evidence="4 5">CBS 962.96</strain>
    </source>
</reference>
<comment type="similarity">
    <text evidence="1">Belongs to the CCDC25 family.</text>
</comment>
<protein>
    <recommendedName>
        <fullName evidence="3">NFACT RNA-binding domain-containing protein</fullName>
    </recommendedName>
</protein>
<gene>
    <name evidence="4" type="ORF">K435DRAFT_821992</name>
</gene>
<dbReference type="PANTHER" id="PTHR13049:SF2">
    <property type="entry name" value="COILED-COIL DOMAIN-CONTAINING PROTEIN 25"/>
    <property type="match status" value="1"/>
</dbReference>
<dbReference type="InterPro" id="IPR039730">
    <property type="entry name" value="Jlp2/Ccd25"/>
</dbReference>
<dbReference type="EMBL" id="ML179464">
    <property type="protein sequence ID" value="THU87105.1"/>
    <property type="molecule type" value="Genomic_DNA"/>
</dbReference>
<accession>A0A4V6T562</accession>
<evidence type="ECO:0000313" key="5">
    <source>
        <dbReference type="Proteomes" id="UP000297245"/>
    </source>
</evidence>
<dbReference type="AlphaFoldDB" id="A0A4V6T562"/>
<dbReference type="InterPro" id="IPR008532">
    <property type="entry name" value="NFACT_RNA-bd"/>
</dbReference>